<dbReference type="RefSeq" id="WP_113596443.1">
    <property type="nucleotide sequence ID" value="NZ_QEXL01000014.1"/>
</dbReference>
<evidence type="ECO:0000259" key="1">
    <source>
        <dbReference type="Pfam" id="PF23343"/>
    </source>
</evidence>
<proteinExistence type="predicted"/>
<evidence type="ECO:0000313" key="3">
    <source>
        <dbReference type="Proteomes" id="UP000252680"/>
    </source>
</evidence>
<gene>
    <name evidence="2" type="ORF">NJLHNGOC_11305</name>
</gene>
<dbReference type="Proteomes" id="UP000252680">
    <property type="component" value="Unassembled WGS sequence"/>
</dbReference>
<dbReference type="EMBL" id="QEXL01000014">
    <property type="protein sequence ID" value="RBM06052.1"/>
    <property type="molecule type" value="Genomic_DNA"/>
</dbReference>
<dbReference type="Pfam" id="PF23343">
    <property type="entry name" value="REP_ORF2-G2P"/>
    <property type="match status" value="1"/>
</dbReference>
<accession>A0A365YVB1</accession>
<name>A0A365YVB1_9PROT</name>
<organism evidence="2 3">
    <name type="scientific">Novacetimonas cocois</name>
    <dbReference type="NCBI Taxonomy" id="1747507"/>
    <lineage>
        <taxon>Bacteria</taxon>
        <taxon>Pseudomonadati</taxon>
        <taxon>Pseudomonadota</taxon>
        <taxon>Alphaproteobacteria</taxon>
        <taxon>Acetobacterales</taxon>
        <taxon>Acetobacteraceae</taxon>
        <taxon>Novacetimonas</taxon>
    </lineage>
</organism>
<feature type="domain" description="Replication-associated protein ORF2/G2P" evidence="1">
    <location>
        <begin position="55"/>
        <end position="159"/>
    </location>
</feature>
<comment type="caution">
    <text evidence="2">The sequence shown here is derived from an EMBL/GenBank/DDBJ whole genome shotgun (WGS) entry which is preliminary data.</text>
</comment>
<dbReference type="OrthoDB" id="7281365at2"/>
<protein>
    <recommendedName>
        <fullName evidence="1">Replication-associated protein ORF2/G2P domain-containing protein</fullName>
    </recommendedName>
</protein>
<dbReference type="InterPro" id="IPR056906">
    <property type="entry name" value="ORF2/G2P_dom"/>
</dbReference>
<dbReference type="AlphaFoldDB" id="A0A365YVB1"/>
<reference evidence="2 3" key="1">
    <citation type="submission" date="2018-05" db="EMBL/GenBank/DDBJ databases">
        <title>Komagataeibacter cocois sp. nov., for a novel cellulose- producing strain isolated from coconut milk.</title>
        <authorList>
            <person name="Liu L."/>
            <person name="Wang Y."/>
            <person name="Liu S."/>
            <person name="Bi J."/>
            <person name="Chen H."/>
            <person name="Deng J."/>
            <person name="Zhang C."/>
            <person name="Hu Q."/>
            <person name="Li C."/>
        </authorList>
    </citation>
    <scope>NUCLEOTIDE SEQUENCE [LARGE SCALE GENOMIC DNA]</scope>
    <source>
        <strain evidence="2 3">WE7</strain>
    </source>
</reference>
<sequence>MIENYYENIKQNIDNKPYFFMNDSNKYKKYTNHIRNKIISNALNHYADSQKLASVFVTLTSENYNDNKLLAKNELSRIFQYLQKALKKSDIVNFGIKSFEKNKNNIYHLHIILFCLEEDIEKIQNITARYFKNEINKNELSFQKIFKETTSHVVQYINKIEFNNDIFKQESNLISYSEISFFGIQKIIKEYDRIYKKDFSDINCNRYKELGILEYRKKDLMIHNLIKSKKIFTALIELGAFTKLSKKINSKRWNLQKLNPQKIKKLFSKKLHTCKMPLCSMFSKDNSENTNITKKERLNYLSYIPPPFERVTESFLCLKVSIFEYNYYFKIISGGQIMLYHCLAKIKHYYTGKPPPFQRCTNTNLLRLWE</sequence>
<evidence type="ECO:0000313" key="2">
    <source>
        <dbReference type="EMBL" id="RBM06052.1"/>
    </source>
</evidence>
<keyword evidence="3" id="KW-1185">Reference proteome</keyword>